<dbReference type="GO" id="GO:0005886">
    <property type="term" value="C:plasma membrane"/>
    <property type="evidence" value="ECO:0007669"/>
    <property type="project" value="UniProtKB-SubCell"/>
</dbReference>
<dbReference type="PANTHER" id="PTHR43790:SF3">
    <property type="entry name" value="D-ALLOSE IMPORT ATP-BINDING PROTEIN ALSA-RELATED"/>
    <property type="match status" value="1"/>
</dbReference>
<dbReference type="InterPro" id="IPR050107">
    <property type="entry name" value="ABC_carbohydrate_import_ATPase"/>
</dbReference>
<evidence type="ECO:0000313" key="13">
    <source>
        <dbReference type="Proteomes" id="UP000232163"/>
    </source>
</evidence>
<keyword evidence="4" id="KW-1003">Cell membrane</keyword>
<dbReference type="FunFam" id="3.40.50.300:FF:000127">
    <property type="entry name" value="Ribose import ATP-binding protein RbsA"/>
    <property type="match status" value="1"/>
</dbReference>
<dbReference type="AlphaFoldDB" id="A0A2N9VUJ1"/>
<dbReference type="Gene3D" id="3.40.50.300">
    <property type="entry name" value="P-loop containing nucleotide triphosphate hydrolases"/>
    <property type="match status" value="2"/>
</dbReference>
<dbReference type="GO" id="GO:0005524">
    <property type="term" value="F:ATP binding"/>
    <property type="evidence" value="ECO:0007669"/>
    <property type="project" value="UniProtKB-KW"/>
</dbReference>
<sequence>MTTKADQKRPLLVLESISKAYPGVVALSNVSMSVMAGEVLALIGENGAGKSTLMKILGGIVQPSSGHIIVDDVRCDQFLVTESQSAGIAFVHQELNVFDNLDVAANMFLGREIRSGFLGLLDDKTMRAAAEPLLRRVGATFKPDTPVADLSLAERQLLEIAKALSIKARVIIMDEPTSSLTLSETKTLMNVIADLKAEGIAVIYISHRLSEIEECADRVFALRDGKAAGELSKFEINHDAMIRMMIGRDLNSLYAPPANPAGEAILSLRAVRTSAKPWALVEFDIHYGEILGVAGLVGAGRTELAEAIFGIGTILEGEIMLAGKPFRAASPRDAIEAGVYLVPEDRKRTGLILESAICENICLADLGAVSRNGFVSQYLVNARAEDQRTKLGIRTTNVMRNTAELSGGNQQKVVLGKWLSMRPILIIFDEPTRGIDVSSKVEIYRLMRALADAGVGVMMISSDMEEVIGVSDRIVVLREGEIVGSLSRSEFSEHNVLKLAVGQIRKTNA</sequence>
<proteinExistence type="inferred from homology"/>
<dbReference type="PANTHER" id="PTHR43790">
    <property type="entry name" value="CARBOHYDRATE TRANSPORT ATP-BINDING PROTEIN MG119-RELATED"/>
    <property type="match status" value="1"/>
</dbReference>
<organism evidence="12 13">
    <name type="scientific">Phyllobacterium zundukense</name>
    <dbReference type="NCBI Taxonomy" id="1867719"/>
    <lineage>
        <taxon>Bacteria</taxon>
        <taxon>Pseudomonadati</taxon>
        <taxon>Pseudomonadota</taxon>
        <taxon>Alphaproteobacteria</taxon>
        <taxon>Hyphomicrobiales</taxon>
        <taxon>Phyllobacteriaceae</taxon>
        <taxon>Phyllobacterium</taxon>
    </lineage>
</organism>
<comment type="similarity">
    <text evidence="2">Belongs to the ABC transporter superfamily.</text>
</comment>
<evidence type="ECO:0000313" key="12">
    <source>
        <dbReference type="EMBL" id="PIO43159.1"/>
    </source>
</evidence>
<evidence type="ECO:0000256" key="2">
    <source>
        <dbReference type="ARBA" id="ARBA00005417"/>
    </source>
</evidence>
<reference evidence="13" key="1">
    <citation type="journal article" date="2017" name="Int J Environ Stud">
        <title>Does the Miocene-Pliocene relict legume Oxytropis triphylla form nitrogen-fixing nodules with a combination of bacterial strains?</title>
        <authorList>
            <person name="Safronova V."/>
            <person name="Belimov A."/>
            <person name="Sazanova A."/>
            <person name="Kuznetsova I."/>
            <person name="Popova J."/>
            <person name="Andronov E."/>
            <person name="Verkhozina A."/>
            <person name="Tikhonovich I."/>
        </authorList>
    </citation>
    <scope>NUCLEOTIDE SEQUENCE [LARGE SCALE GENOMIC DNA]</scope>
    <source>
        <strain evidence="13">Tri-38</strain>
    </source>
</reference>
<comment type="caution">
    <text evidence="12">The sequence shown here is derived from an EMBL/GenBank/DDBJ whole genome shotgun (WGS) entry which is preliminary data.</text>
</comment>
<keyword evidence="7" id="KW-0547">Nucleotide-binding</keyword>
<dbReference type="CDD" id="cd03215">
    <property type="entry name" value="ABC_Carb_Monos_II"/>
    <property type="match status" value="1"/>
</dbReference>
<dbReference type="InterPro" id="IPR003439">
    <property type="entry name" value="ABC_transporter-like_ATP-bd"/>
</dbReference>
<evidence type="ECO:0000256" key="6">
    <source>
        <dbReference type="ARBA" id="ARBA00022737"/>
    </source>
</evidence>
<feature type="domain" description="ABC transporter" evidence="11">
    <location>
        <begin position="12"/>
        <end position="249"/>
    </location>
</feature>
<name>A0A2N9VUJ1_9HYPH</name>
<dbReference type="OrthoDB" id="9805029at2"/>
<dbReference type="KEGG" id="pht:BLM14_20480"/>
<accession>A0A2N9VUJ1</accession>
<dbReference type="CDD" id="cd03216">
    <property type="entry name" value="ABC_Carb_Monos_I"/>
    <property type="match status" value="1"/>
</dbReference>
<evidence type="ECO:0000256" key="1">
    <source>
        <dbReference type="ARBA" id="ARBA00004202"/>
    </source>
</evidence>
<feature type="domain" description="ABC transporter" evidence="11">
    <location>
        <begin position="263"/>
        <end position="504"/>
    </location>
</feature>
<evidence type="ECO:0000256" key="7">
    <source>
        <dbReference type="ARBA" id="ARBA00022741"/>
    </source>
</evidence>
<keyword evidence="3" id="KW-0813">Transport</keyword>
<dbReference type="GO" id="GO:0016887">
    <property type="term" value="F:ATP hydrolysis activity"/>
    <property type="evidence" value="ECO:0007669"/>
    <property type="project" value="InterPro"/>
</dbReference>
<dbReference type="RefSeq" id="WP_100001808.1">
    <property type="nucleotide sequence ID" value="NZ_CP017941.1"/>
</dbReference>
<dbReference type="InterPro" id="IPR027417">
    <property type="entry name" value="P-loop_NTPase"/>
</dbReference>
<dbReference type="Pfam" id="PF00005">
    <property type="entry name" value="ABC_tran"/>
    <property type="match status" value="2"/>
</dbReference>
<comment type="subcellular location">
    <subcellularLocation>
        <location evidence="1">Cell membrane</location>
        <topology evidence="1">Peripheral membrane protein</topology>
    </subcellularLocation>
</comment>
<dbReference type="InterPro" id="IPR003593">
    <property type="entry name" value="AAA+_ATPase"/>
</dbReference>
<dbReference type="EMBL" id="MZMT01000046">
    <property type="protein sequence ID" value="PIO43159.1"/>
    <property type="molecule type" value="Genomic_DNA"/>
</dbReference>
<evidence type="ECO:0000256" key="9">
    <source>
        <dbReference type="ARBA" id="ARBA00022967"/>
    </source>
</evidence>
<keyword evidence="13" id="KW-1185">Reference proteome</keyword>
<gene>
    <name evidence="12" type="ORF">B5P45_19705</name>
</gene>
<evidence type="ECO:0000256" key="3">
    <source>
        <dbReference type="ARBA" id="ARBA00022448"/>
    </source>
</evidence>
<dbReference type="SMART" id="SM00382">
    <property type="entry name" value="AAA"/>
    <property type="match status" value="2"/>
</dbReference>
<dbReference type="InterPro" id="IPR017871">
    <property type="entry name" value="ABC_transporter-like_CS"/>
</dbReference>
<keyword evidence="10" id="KW-0472">Membrane</keyword>
<evidence type="ECO:0000256" key="5">
    <source>
        <dbReference type="ARBA" id="ARBA00022597"/>
    </source>
</evidence>
<dbReference type="PROSITE" id="PS00211">
    <property type="entry name" value="ABC_TRANSPORTER_1"/>
    <property type="match status" value="1"/>
</dbReference>
<evidence type="ECO:0000256" key="10">
    <source>
        <dbReference type="ARBA" id="ARBA00023136"/>
    </source>
</evidence>
<keyword evidence="9" id="KW-1278">Translocase</keyword>
<keyword evidence="6" id="KW-0677">Repeat</keyword>
<keyword evidence="8 12" id="KW-0067">ATP-binding</keyword>
<protein>
    <submittedName>
        <fullName evidence="12">D-xylose ABC transporter ATP-binding protein</fullName>
    </submittedName>
</protein>
<dbReference type="Proteomes" id="UP000232163">
    <property type="component" value="Unassembled WGS sequence"/>
</dbReference>
<keyword evidence="5" id="KW-0762">Sugar transport</keyword>
<evidence type="ECO:0000259" key="11">
    <source>
        <dbReference type="PROSITE" id="PS50893"/>
    </source>
</evidence>
<dbReference type="PROSITE" id="PS50893">
    <property type="entry name" value="ABC_TRANSPORTER_2"/>
    <property type="match status" value="2"/>
</dbReference>
<evidence type="ECO:0000256" key="8">
    <source>
        <dbReference type="ARBA" id="ARBA00022840"/>
    </source>
</evidence>
<dbReference type="SUPFAM" id="SSF52540">
    <property type="entry name" value="P-loop containing nucleoside triphosphate hydrolases"/>
    <property type="match status" value="2"/>
</dbReference>
<evidence type="ECO:0000256" key="4">
    <source>
        <dbReference type="ARBA" id="ARBA00022475"/>
    </source>
</evidence>